<organism evidence="2 3">
    <name type="scientific">Xylanibacter ruminicola</name>
    <name type="common">Prevotella ruminicola</name>
    <dbReference type="NCBI Taxonomy" id="839"/>
    <lineage>
        <taxon>Bacteria</taxon>
        <taxon>Pseudomonadati</taxon>
        <taxon>Bacteroidota</taxon>
        <taxon>Bacteroidia</taxon>
        <taxon>Bacteroidales</taxon>
        <taxon>Prevotellaceae</taxon>
        <taxon>Xylanibacter</taxon>
    </lineage>
</organism>
<feature type="transmembrane region" description="Helical" evidence="1">
    <location>
        <begin position="154"/>
        <end position="173"/>
    </location>
</feature>
<name>A0A928BT02_XYLRU</name>
<keyword evidence="1" id="KW-0812">Transmembrane</keyword>
<dbReference type="InterPro" id="IPR045692">
    <property type="entry name" value="DUF6057"/>
</dbReference>
<dbReference type="Proteomes" id="UP000763088">
    <property type="component" value="Unassembled WGS sequence"/>
</dbReference>
<evidence type="ECO:0000313" key="3">
    <source>
        <dbReference type="Proteomes" id="UP000763088"/>
    </source>
</evidence>
<reference evidence="2" key="1">
    <citation type="submission" date="2019-04" db="EMBL/GenBank/DDBJ databases">
        <title>Evolution of Biomass-Degrading Anaerobic Consortia Revealed by Metagenomics.</title>
        <authorList>
            <person name="Peng X."/>
        </authorList>
    </citation>
    <scope>NUCLEOTIDE SEQUENCE</scope>
    <source>
        <strain evidence="2">SIG141</strain>
    </source>
</reference>
<evidence type="ECO:0000256" key="1">
    <source>
        <dbReference type="SAM" id="Phobius"/>
    </source>
</evidence>
<feature type="transmembrane region" description="Helical" evidence="1">
    <location>
        <begin position="179"/>
        <end position="203"/>
    </location>
</feature>
<keyword evidence="1" id="KW-0472">Membrane</keyword>
<dbReference type="Pfam" id="PF19529">
    <property type="entry name" value="DUF6057"/>
    <property type="match status" value="1"/>
</dbReference>
<keyword evidence="1" id="KW-1133">Transmembrane helix</keyword>
<accession>A0A928BT02</accession>
<comment type="caution">
    <text evidence="2">The sequence shown here is derived from an EMBL/GenBank/DDBJ whole genome shotgun (WGS) entry which is preliminary data.</text>
</comment>
<dbReference type="EMBL" id="SUYD01000012">
    <property type="protein sequence ID" value="MBE6266788.1"/>
    <property type="molecule type" value="Genomic_DNA"/>
</dbReference>
<protein>
    <recommendedName>
        <fullName evidence="4">Transmembrane protein</fullName>
    </recommendedName>
</protein>
<feature type="transmembrane region" description="Helical" evidence="1">
    <location>
        <begin position="12"/>
        <end position="34"/>
    </location>
</feature>
<evidence type="ECO:0000313" key="2">
    <source>
        <dbReference type="EMBL" id="MBE6266788.1"/>
    </source>
</evidence>
<evidence type="ECO:0008006" key="4">
    <source>
        <dbReference type="Google" id="ProtNLM"/>
    </source>
</evidence>
<gene>
    <name evidence="2" type="ORF">E7102_10015</name>
</gene>
<feature type="transmembrane region" description="Helical" evidence="1">
    <location>
        <begin position="75"/>
        <end position="97"/>
    </location>
</feature>
<feature type="transmembrane region" description="Helical" evidence="1">
    <location>
        <begin position="127"/>
        <end position="147"/>
    </location>
</feature>
<dbReference type="AlphaFoldDB" id="A0A928BT02"/>
<sequence length="534" mass="61732">MYWNRIRKWPLLIIIAFAVICFSFFQIFYPYHFFFKGQNQLFLMSWQYVGMLLDKPAWVACAVGEFFTQFYYYDWAGAAILTAALTTVLVLTYIVLISLELKKLDYGLSMILAAGVALREASCHLFYGYTLSSTIALIGGLVVFLLLQELLKQKWYWALAAILPGAVLCYWMFGYGVWVFLLLAAITVWKVAVPVALGFACLLPAVRGYYNLTFTDLCQYPGIEKMHVPDFNKETDLHMIHSYQTGDWDDVIKTAKADPVLNSMTVNGQPMKLNMEQSVSSTIRRFIYNLVQAQNGTLPDALLEYYPNYLGTFTSMIGTNIPPLMFMNLNEFYYAIGDIARAERGAFMACVSVPNNRNAYTIKRLAECALIRNDEKAAKKFLKLLRQSIPYRDWADSAGNDERYKQKANFVNLQDSISPSEESHYILTQLVKSNPENLVALDYMLCSDLQKKDIDAFKSDYDAYCTDKPRIKKLYQEALCIWLMKQQASEEEWQKYIKDQQVRNRLKEYMAESRSPRFADTYWFYFDVFNLESN</sequence>
<proteinExistence type="predicted"/>